<feature type="short sequence motif" description="GXWXGXG" evidence="1">
    <location>
        <begin position="20"/>
        <end position="26"/>
    </location>
</feature>
<dbReference type="Pfam" id="PF08768">
    <property type="entry name" value="THAP4_heme-bd"/>
    <property type="match status" value="1"/>
</dbReference>
<dbReference type="EMBL" id="CP119321">
    <property type="protein sequence ID" value="WEK12309.1"/>
    <property type="molecule type" value="Genomic_DNA"/>
</dbReference>
<organism evidence="3 4">
    <name type="scientific">Candidatus Microbacterium phytovorans</name>
    <dbReference type="NCBI Taxonomy" id="3121374"/>
    <lineage>
        <taxon>Bacteria</taxon>
        <taxon>Bacillati</taxon>
        <taxon>Actinomycetota</taxon>
        <taxon>Actinomycetes</taxon>
        <taxon>Micrococcales</taxon>
        <taxon>Microbacteriaceae</taxon>
        <taxon>Microbacterium</taxon>
    </lineage>
</organism>
<dbReference type="AlphaFoldDB" id="A0AAJ5VXW2"/>
<dbReference type="GO" id="GO:0062213">
    <property type="term" value="F:peroxynitrite isomerase activity"/>
    <property type="evidence" value="ECO:0007669"/>
    <property type="project" value="UniProtKB-UniRule"/>
</dbReference>
<proteinExistence type="inferred from homology"/>
<dbReference type="PANTHER" id="PTHR15854">
    <property type="entry name" value="THAP4 PROTEIN"/>
    <property type="match status" value="1"/>
</dbReference>
<gene>
    <name evidence="3" type="ORF">P0Y48_07390</name>
</gene>
<protein>
    <recommendedName>
        <fullName evidence="1">Peroxynitrite isomerase</fullName>
        <ecNumber evidence="1">5.99.-.-</ecNumber>
    </recommendedName>
    <alternativeName>
        <fullName evidence="1">Ferric nitrobindin</fullName>
        <shortName evidence="1">Nb(III)</shortName>
    </alternativeName>
</protein>
<comment type="function">
    <text evidence="1">Heme-binding protein able to scavenge peroxynitrite and to protect free L-tyrosine against peroxynitrite-mediated nitration, by acting as a peroxynitrite isomerase that converts peroxynitrite to nitrate. Therefore, this protein likely plays a role in peroxynitrite sensing and in the detoxification of reactive nitrogen and oxygen species (RNS and ROS, respectively). Is able to bind nitric oxide (NO) in vitro, but may act as a sensor of peroxynitrite levels in vivo.</text>
</comment>
<dbReference type="InterPro" id="IPR045165">
    <property type="entry name" value="Nitrobindin"/>
</dbReference>
<keyword evidence="1" id="KW-0479">Metal-binding</keyword>
<feature type="binding site" evidence="1">
    <location>
        <position position="160"/>
    </location>
    <ligand>
        <name>heme b</name>
        <dbReference type="ChEBI" id="CHEBI:60344"/>
    </ligand>
</feature>
<feature type="domain" description="THAP4-like heme-binding" evidence="2">
    <location>
        <begin position="12"/>
        <end position="199"/>
    </location>
</feature>
<sequence>MIDLPTDLPADIVPLSWLLGVWEGTGVIDYTSGDRHFSGEFAHRVSFSHDGGDYVNYAASGWFLADDGTRHPLVAEQGYWRLGRPAGDADAGPALLPALEVRDAPRTADDVESLRNAAGGFDLEVAIVHSDGTSELYVGQVQGPRIDLATDAVVRPASAKDYAAATRMYGYVDGHLLWAWDIAALGGSLASHASARLARAD</sequence>
<dbReference type="InterPro" id="IPR022939">
    <property type="entry name" value="Nb(III)_bact/plant"/>
</dbReference>
<dbReference type="PANTHER" id="PTHR15854:SF4">
    <property type="entry name" value="PEROXYNITRITE ISOMERASE THAP4"/>
    <property type="match status" value="1"/>
</dbReference>
<keyword evidence="1" id="KW-0413">Isomerase</keyword>
<evidence type="ECO:0000313" key="4">
    <source>
        <dbReference type="Proteomes" id="UP001213972"/>
    </source>
</evidence>
<dbReference type="InterPro" id="IPR014878">
    <property type="entry name" value="THAP4-like_heme-bd"/>
</dbReference>
<evidence type="ECO:0000259" key="2">
    <source>
        <dbReference type="Pfam" id="PF08768"/>
    </source>
</evidence>
<reference evidence="3" key="1">
    <citation type="submission" date="2023-03" db="EMBL/GenBank/DDBJ databases">
        <title>Andean soil-derived lignocellulolytic bacterial consortium as a source of novel taxa and putative plastic-active enzymes.</title>
        <authorList>
            <person name="Diaz-Garcia L."/>
            <person name="Chuvochina M."/>
            <person name="Feuerriegel G."/>
            <person name="Bunk B."/>
            <person name="Sproer C."/>
            <person name="Streit W.R."/>
            <person name="Rodriguez L.M."/>
            <person name="Overmann J."/>
            <person name="Jimenez D.J."/>
        </authorList>
    </citation>
    <scope>NUCLEOTIDE SEQUENCE</scope>
    <source>
        <strain evidence="3">MAG 4610</strain>
    </source>
</reference>
<dbReference type="SUPFAM" id="SSF50814">
    <property type="entry name" value="Lipocalins"/>
    <property type="match status" value="1"/>
</dbReference>
<comment type="similarity">
    <text evidence="1">Belongs to the nitrobindin family.</text>
</comment>
<dbReference type="Gene3D" id="2.40.128.20">
    <property type="match status" value="1"/>
</dbReference>
<dbReference type="InterPro" id="IPR012674">
    <property type="entry name" value="Calycin"/>
</dbReference>
<comment type="cofactor">
    <cofactor evidence="1">
        <name>heme b</name>
        <dbReference type="ChEBI" id="CHEBI:60344"/>
    </cofactor>
    <text evidence="1">Binds 1 heme b group per subunit, that coordinates a highly solvent-exposed Fe(III) atom.</text>
</comment>
<name>A0AAJ5VXW2_9MICO</name>
<comment type="catalytic activity">
    <reaction evidence="1">
        <text>peroxynitrite = nitrate</text>
        <dbReference type="Rhea" id="RHEA:63116"/>
        <dbReference type="ChEBI" id="CHEBI:17632"/>
        <dbReference type="ChEBI" id="CHEBI:25941"/>
    </reaction>
</comment>
<dbReference type="GO" id="GO:0046872">
    <property type="term" value="F:metal ion binding"/>
    <property type="evidence" value="ECO:0007669"/>
    <property type="project" value="UniProtKB-KW"/>
</dbReference>
<comment type="caution">
    <text evidence="1">Lacks conserved residue(s) required for the propagation of feature annotation.</text>
</comment>
<comment type="domain">
    <text evidence="1">Forms a 10-stranded antiparallel beta-barrel structure able to accommodate a hydrophobic ligand in its interior. In fact, this fold hosts the heme group, which is located in a wide surface cleft.</text>
</comment>
<dbReference type="CDD" id="cd07828">
    <property type="entry name" value="lipocalin_heme-bd-THAP4-like"/>
    <property type="match status" value="1"/>
</dbReference>
<dbReference type="GO" id="GO:0020037">
    <property type="term" value="F:heme binding"/>
    <property type="evidence" value="ECO:0007669"/>
    <property type="project" value="UniProtKB-UniRule"/>
</dbReference>
<keyword evidence="1" id="KW-0408">Iron</keyword>
<dbReference type="Proteomes" id="UP001213972">
    <property type="component" value="Chromosome"/>
</dbReference>
<comment type="pathway">
    <text evidence="1">Nitrogen metabolism.</text>
</comment>
<evidence type="ECO:0000256" key="1">
    <source>
        <dbReference type="HAMAP-Rule" id="MF_01297"/>
    </source>
</evidence>
<accession>A0AAJ5VXW2</accession>
<keyword evidence="1" id="KW-0349">Heme</keyword>
<dbReference type="HAMAP" id="MF_01297">
    <property type="entry name" value="nitrobindin"/>
    <property type="match status" value="1"/>
</dbReference>
<dbReference type="EC" id="5.99.-.-" evidence="1"/>
<feature type="binding site" description="axial binding residue" evidence="1">
    <location>
        <position position="192"/>
    </location>
    <ligand>
        <name>heme b</name>
        <dbReference type="ChEBI" id="CHEBI:60344"/>
    </ligand>
    <ligandPart>
        <name>Fe</name>
        <dbReference type="ChEBI" id="CHEBI:18248"/>
    </ligandPart>
</feature>
<evidence type="ECO:0000313" key="3">
    <source>
        <dbReference type="EMBL" id="WEK12309.1"/>
    </source>
</evidence>